<sequence length="174" mass="18589">MTDLSSALNQTTVSREDNPVVYQAAVPLQGHPLRFCRLIGLMLLGLLTACSPADQLKQQLRSATSAAQSVSMTLDTWLAGSAPTRYATDTVHAVGEILVDVETQIRTDASAQSDTQLAQLALSTVVKDLSTSVAHAEAGLRVGNRAEVQKAQRYLRAALRAMAVAHAKYFGPMP</sequence>
<gene>
    <name evidence="1" type="ORF">H0241_31525</name>
</gene>
<evidence type="ECO:0000313" key="2">
    <source>
        <dbReference type="Proteomes" id="UP000558284"/>
    </source>
</evidence>
<accession>A0A838BES9</accession>
<dbReference type="Proteomes" id="UP000558284">
    <property type="component" value="Unassembled WGS sequence"/>
</dbReference>
<name>A0A838BES9_9HYPH</name>
<dbReference type="EMBL" id="JACDTY010000027">
    <property type="protein sequence ID" value="MBA1144733.1"/>
    <property type="molecule type" value="Genomic_DNA"/>
</dbReference>
<dbReference type="AlphaFoldDB" id="A0A838BES9"/>
<reference evidence="1 2" key="1">
    <citation type="submission" date="2020-07" db="EMBL/GenBank/DDBJ databases">
        <title>Definition of the novel symbiovar canariense within Mesorhizobium novociceri, a new species of genus Mesorhizobium nodulating Cicer canariense in the Caldera de Taburiente National Park (La Palma, Canary Islands).</title>
        <authorList>
            <person name="Leon-Barrios M."/>
            <person name="Perez-Yepez J."/>
            <person name="Flores-Felix J.D."/>
            <person name="Ramirez-Baena M.H."/>
            <person name="Pulido-Suarez L."/>
            <person name="Igual J.M."/>
            <person name="Velazquez E."/>
            <person name="Peix A."/>
        </authorList>
    </citation>
    <scope>NUCLEOTIDE SEQUENCE [LARGE SCALE GENOMIC DNA]</scope>
    <source>
        <strain evidence="1 2">CCANP35</strain>
    </source>
</reference>
<proteinExistence type="predicted"/>
<protein>
    <submittedName>
        <fullName evidence="1">Uncharacterized protein</fullName>
    </submittedName>
</protein>
<keyword evidence="2" id="KW-1185">Reference proteome</keyword>
<organism evidence="1 2">
    <name type="scientific">Mesorhizobium neociceri</name>
    <dbReference type="NCBI Taxonomy" id="1307853"/>
    <lineage>
        <taxon>Bacteria</taxon>
        <taxon>Pseudomonadati</taxon>
        <taxon>Pseudomonadota</taxon>
        <taxon>Alphaproteobacteria</taxon>
        <taxon>Hyphomicrobiales</taxon>
        <taxon>Phyllobacteriaceae</taxon>
        <taxon>Mesorhizobium</taxon>
    </lineage>
</organism>
<evidence type="ECO:0000313" key="1">
    <source>
        <dbReference type="EMBL" id="MBA1144733.1"/>
    </source>
</evidence>
<comment type="caution">
    <text evidence="1">The sequence shown here is derived from an EMBL/GenBank/DDBJ whole genome shotgun (WGS) entry which is preliminary data.</text>
</comment>